<dbReference type="HOGENOM" id="CLU_152445_0_1_6"/>
<name>A0A0E2Z4B3_9GAMM</name>
<dbReference type="InterPro" id="IPR009241">
    <property type="entry name" value="HigB-like"/>
</dbReference>
<protein>
    <submittedName>
        <fullName evidence="1">Addiction module antitoxin RelB</fullName>
    </submittedName>
</protein>
<dbReference type="PANTHER" id="PTHR41791">
    <property type="entry name" value="SSL7039 PROTEIN"/>
    <property type="match status" value="1"/>
</dbReference>
<accession>A0A0E2Z4B3</accession>
<sequence>MIEVVKSETFNCWLKKLRDRRAAVRISARIDRLAFGNPGNVQPIGEGLSEMRIDYGPGYRVYYMQQGKVLVLILCGGDKRTQQEDIAKAKRIAEEWKG</sequence>
<dbReference type="NCBIfam" id="TIGR02683">
    <property type="entry name" value="upstrm_HI1419"/>
    <property type="match status" value="1"/>
</dbReference>
<evidence type="ECO:0000313" key="2">
    <source>
        <dbReference type="Proteomes" id="UP000028839"/>
    </source>
</evidence>
<comment type="caution">
    <text evidence="1">The sequence shown here is derived from an EMBL/GenBank/DDBJ whole genome shotgun (WGS) entry which is preliminary data.</text>
</comment>
<dbReference type="Pfam" id="PF05973">
    <property type="entry name" value="Gp49"/>
    <property type="match status" value="1"/>
</dbReference>
<dbReference type="OrthoDB" id="9800258at2"/>
<organism evidence="1 2">
    <name type="scientific">Nitrosococcus oceani C-27</name>
    <dbReference type="NCBI Taxonomy" id="314279"/>
    <lineage>
        <taxon>Bacteria</taxon>
        <taxon>Pseudomonadati</taxon>
        <taxon>Pseudomonadota</taxon>
        <taxon>Gammaproteobacteria</taxon>
        <taxon>Chromatiales</taxon>
        <taxon>Chromatiaceae</taxon>
        <taxon>Nitrosococcus</taxon>
    </lineage>
</organism>
<gene>
    <name evidence="1" type="ORF">IB75_02335</name>
</gene>
<dbReference type="PIRSF" id="PIRSF028744">
    <property type="entry name" value="Addict_mod_HI1419"/>
    <property type="match status" value="1"/>
</dbReference>
<proteinExistence type="predicted"/>
<dbReference type="Proteomes" id="UP000028839">
    <property type="component" value="Unassembled WGS sequence"/>
</dbReference>
<dbReference type="AlphaFoldDB" id="A0A0E2Z4B3"/>
<dbReference type="InterPro" id="IPR014056">
    <property type="entry name" value="TypeIITA-like_toxin_pred"/>
</dbReference>
<evidence type="ECO:0000313" key="1">
    <source>
        <dbReference type="EMBL" id="KFI20548.1"/>
    </source>
</evidence>
<dbReference type="PANTHER" id="PTHR41791:SF1">
    <property type="entry name" value="SSL7039 PROTEIN"/>
    <property type="match status" value="1"/>
</dbReference>
<dbReference type="EMBL" id="JPGN01000016">
    <property type="protein sequence ID" value="KFI20548.1"/>
    <property type="molecule type" value="Genomic_DNA"/>
</dbReference>
<reference evidence="1 2" key="1">
    <citation type="submission" date="2014-07" db="EMBL/GenBank/DDBJ databases">
        <title>Comparative analysis of Nitrosococcus oceani genome inventories of strains from Pacific and Atlantic gyres.</title>
        <authorList>
            <person name="Lim C.K."/>
            <person name="Wang L."/>
            <person name="Sayavedra-Soto L.A."/>
            <person name="Klotz M.G."/>
        </authorList>
    </citation>
    <scope>NUCLEOTIDE SEQUENCE [LARGE SCALE GENOMIC DNA]</scope>
    <source>
        <strain evidence="1 2">C-27</strain>
    </source>
</reference>